<proteinExistence type="predicted"/>
<accession>A0A0E9RMA0</accession>
<organism evidence="1">
    <name type="scientific">Anguilla anguilla</name>
    <name type="common">European freshwater eel</name>
    <name type="synonym">Muraena anguilla</name>
    <dbReference type="NCBI Taxonomy" id="7936"/>
    <lineage>
        <taxon>Eukaryota</taxon>
        <taxon>Metazoa</taxon>
        <taxon>Chordata</taxon>
        <taxon>Craniata</taxon>
        <taxon>Vertebrata</taxon>
        <taxon>Euteleostomi</taxon>
        <taxon>Actinopterygii</taxon>
        <taxon>Neopterygii</taxon>
        <taxon>Teleostei</taxon>
        <taxon>Anguilliformes</taxon>
        <taxon>Anguillidae</taxon>
        <taxon>Anguilla</taxon>
    </lineage>
</organism>
<dbReference type="EMBL" id="GBXM01078635">
    <property type="protein sequence ID" value="JAH29942.1"/>
    <property type="molecule type" value="Transcribed_RNA"/>
</dbReference>
<sequence>MAVFTRMLSFFPMCSFLWNSSTLPTYYSCI</sequence>
<reference evidence="1" key="1">
    <citation type="submission" date="2014-11" db="EMBL/GenBank/DDBJ databases">
        <authorList>
            <person name="Amaro Gonzalez C."/>
        </authorList>
    </citation>
    <scope>NUCLEOTIDE SEQUENCE</scope>
</reference>
<evidence type="ECO:0000313" key="1">
    <source>
        <dbReference type="EMBL" id="JAH29942.1"/>
    </source>
</evidence>
<protein>
    <submittedName>
        <fullName evidence="1">Uncharacterized protein</fullName>
    </submittedName>
</protein>
<name>A0A0E9RMA0_ANGAN</name>
<dbReference type="AlphaFoldDB" id="A0A0E9RMA0"/>
<reference evidence="1" key="2">
    <citation type="journal article" date="2015" name="Fish Shellfish Immunol.">
        <title>Early steps in the European eel (Anguilla anguilla)-Vibrio vulnificus interaction in the gills: Role of the RtxA13 toxin.</title>
        <authorList>
            <person name="Callol A."/>
            <person name="Pajuelo D."/>
            <person name="Ebbesson L."/>
            <person name="Teles M."/>
            <person name="MacKenzie S."/>
            <person name="Amaro C."/>
        </authorList>
    </citation>
    <scope>NUCLEOTIDE SEQUENCE</scope>
</reference>